<dbReference type="RefSeq" id="XP_009832522.1">
    <property type="nucleotide sequence ID" value="XM_009834220.1"/>
</dbReference>
<dbReference type="RefSeq" id="XP_009832521.1">
    <property type="nucleotide sequence ID" value="XM_009834219.1"/>
</dbReference>
<dbReference type="AlphaFoldDB" id="W4GGV2"/>
<gene>
    <name evidence="1" type="ORF">H257_08373</name>
</gene>
<dbReference type="RefSeq" id="XP_009832519.1">
    <property type="nucleotide sequence ID" value="XM_009834217.1"/>
</dbReference>
<sequence>MISTACRPVGRTRSGEGRCLIAQQVMTVFTVSPELEEAECHEKLLDLLTNELCSMPRKCRPGEDNVTWVSIFYGHTPATIPAIANTNPPPRGERGSVCNSACGQAVELGQSSPFKSLSSRWWHSP</sequence>
<evidence type="ECO:0000313" key="1">
    <source>
        <dbReference type="EMBL" id="ETV78183.1"/>
    </source>
</evidence>
<protein>
    <submittedName>
        <fullName evidence="1">Uncharacterized protein</fullName>
    </submittedName>
</protein>
<reference evidence="1" key="1">
    <citation type="submission" date="2013-12" db="EMBL/GenBank/DDBJ databases">
        <title>The Genome Sequence of Aphanomyces astaci APO3.</title>
        <authorList>
            <consortium name="The Broad Institute Genomics Platform"/>
            <person name="Russ C."/>
            <person name="Tyler B."/>
            <person name="van West P."/>
            <person name="Dieguez-Uribeondo J."/>
            <person name="Young S.K."/>
            <person name="Zeng Q."/>
            <person name="Gargeya S."/>
            <person name="Fitzgerald M."/>
            <person name="Abouelleil A."/>
            <person name="Alvarado L."/>
            <person name="Chapman S.B."/>
            <person name="Gainer-Dewar J."/>
            <person name="Goldberg J."/>
            <person name="Griggs A."/>
            <person name="Gujja S."/>
            <person name="Hansen M."/>
            <person name="Howarth C."/>
            <person name="Imamovic A."/>
            <person name="Ireland A."/>
            <person name="Larimer J."/>
            <person name="McCowan C."/>
            <person name="Murphy C."/>
            <person name="Pearson M."/>
            <person name="Poon T.W."/>
            <person name="Priest M."/>
            <person name="Roberts A."/>
            <person name="Saif S."/>
            <person name="Shea T."/>
            <person name="Sykes S."/>
            <person name="Wortman J."/>
            <person name="Nusbaum C."/>
            <person name="Birren B."/>
        </authorList>
    </citation>
    <scope>NUCLEOTIDE SEQUENCE [LARGE SCALE GENOMIC DNA]</scope>
    <source>
        <strain evidence="1">APO3</strain>
    </source>
</reference>
<dbReference type="RefSeq" id="XP_009832520.1">
    <property type="nucleotide sequence ID" value="XM_009834218.1"/>
</dbReference>
<organism evidence="1">
    <name type="scientific">Aphanomyces astaci</name>
    <name type="common">Crayfish plague agent</name>
    <dbReference type="NCBI Taxonomy" id="112090"/>
    <lineage>
        <taxon>Eukaryota</taxon>
        <taxon>Sar</taxon>
        <taxon>Stramenopiles</taxon>
        <taxon>Oomycota</taxon>
        <taxon>Saprolegniomycetes</taxon>
        <taxon>Saprolegniales</taxon>
        <taxon>Verrucalvaceae</taxon>
        <taxon>Aphanomyces</taxon>
    </lineage>
</organism>
<accession>W4GGV2</accession>
<dbReference type="GeneID" id="20810369"/>
<name>W4GGV2_APHAT</name>
<dbReference type="EMBL" id="KI913131">
    <property type="protein sequence ID" value="ETV78183.1"/>
    <property type="molecule type" value="Genomic_DNA"/>
</dbReference>
<dbReference type="EMBL" id="KI913131">
    <property type="protein sequence ID" value="ETV78182.1"/>
    <property type="molecule type" value="Genomic_DNA"/>
</dbReference>
<dbReference type="EMBL" id="KI913131">
    <property type="protein sequence ID" value="ETV78185.1"/>
    <property type="molecule type" value="Genomic_DNA"/>
</dbReference>
<proteinExistence type="predicted"/>
<dbReference type="VEuPathDB" id="FungiDB:H257_08373"/>
<dbReference type="EMBL" id="KI913131">
    <property type="protein sequence ID" value="ETV78184.1"/>
    <property type="molecule type" value="Genomic_DNA"/>
</dbReference>